<feature type="disulfide bond" evidence="5">
    <location>
        <begin position="30"/>
        <end position="40"/>
    </location>
</feature>
<evidence type="ECO:0000256" key="5">
    <source>
        <dbReference type="PROSITE-ProRule" id="PRU00196"/>
    </source>
</evidence>
<dbReference type="EMBL" id="CALNXI010000064">
    <property type="protein sequence ID" value="CAH3017507.1"/>
    <property type="molecule type" value="Genomic_DNA"/>
</dbReference>
<feature type="domain" description="SRCR" evidence="6">
    <location>
        <begin position="72"/>
        <end position="137"/>
    </location>
</feature>
<reference evidence="7 8" key="1">
    <citation type="submission" date="2022-05" db="EMBL/GenBank/DDBJ databases">
        <authorList>
            <consortium name="Genoscope - CEA"/>
            <person name="William W."/>
        </authorList>
    </citation>
    <scope>NUCLEOTIDE SEQUENCE [LARGE SCALE GENOMIC DNA]</scope>
</reference>
<keyword evidence="4" id="KW-0325">Glycoprotein</keyword>
<gene>
    <name evidence="7" type="ORF">PEVE_00038138</name>
</gene>
<evidence type="ECO:0000256" key="4">
    <source>
        <dbReference type="ARBA" id="ARBA00023180"/>
    </source>
</evidence>
<evidence type="ECO:0000256" key="2">
    <source>
        <dbReference type="ARBA" id="ARBA00022737"/>
    </source>
</evidence>
<accession>A0ABN8LND4</accession>
<comment type="caution">
    <text evidence="5">Lacks conserved residue(s) required for the propagation of feature annotation.</text>
</comment>
<evidence type="ECO:0000313" key="8">
    <source>
        <dbReference type="Proteomes" id="UP001159427"/>
    </source>
</evidence>
<evidence type="ECO:0000313" key="7">
    <source>
        <dbReference type="EMBL" id="CAH3017507.1"/>
    </source>
</evidence>
<dbReference type="SMART" id="SM00202">
    <property type="entry name" value="SR"/>
    <property type="match status" value="2"/>
</dbReference>
<keyword evidence="8" id="KW-1185">Reference proteome</keyword>
<dbReference type="InterPro" id="IPR001190">
    <property type="entry name" value="SRCR"/>
</dbReference>
<dbReference type="Proteomes" id="UP001159427">
    <property type="component" value="Unassembled WGS sequence"/>
</dbReference>
<keyword evidence="1" id="KW-0732">Signal</keyword>
<evidence type="ECO:0000256" key="1">
    <source>
        <dbReference type="ARBA" id="ARBA00022729"/>
    </source>
</evidence>
<proteinExistence type="predicted"/>
<dbReference type="PROSITE" id="PS50287">
    <property type="entry name" value="SRCR_2"/>
    <property type="match status" value="2"/>
</dbReference>
<comment type="caution">
    <text evidence="7">The sequence shown here is derived from an EMBL/GenBank/DDBJ whole genome shotgun (WGS) entry which is preliminary data.</text>
</comment>
<evidence type="ECO:0000256" key="3">
    <source>
        <dbReference type="ARBA" id="ARBA00023157"/>
    </source>
</evidence>
<protein>
    <recommendedName>
        <fullName evidence="6">SRCR domain-containing protein</fullName>
    </recommendedName>
</protein>
<dbReference type="Gene3D" id="3.10.250.10">
    <property type="entry name" value="SRCR-like domain"/>
    <property type="match status" value="2"/>
</dbReference>
<dbReference type="SUPFAM" id="SSF56487">
    <property type="entry name" value="SRCR-like"/>
    <property type="match status" value="2"/>
</dbReference>
<dbReference type="PANTHER" id="PTHR19331:SF465">
    <property type="entry name" value="EGG PEPTIDE SPERACT RECEPTOR"/>
    <property type="match status" value="1"/>
</dbReference>
<evidence type="ECO:0000259" key="6">
    <source>
        <dbReference type="PROSITE" id="PS50287"/>
    </source>
</evidence>
<keyword evidence="3 5" id="KW-1015">Disulfide bond</keyword>
<organism evidence="7 8">
    <name type="scientific">Porites evermanni</name>
    <dbReference type="NCBI Taxonomy" id="104178"/>
    <lineage>
        <taxon>Eukaryota</taxon>
        <taxon>Metazoa</taxon>
        <taxon>Cnidaria</taxon>
        <taxon>Anthozoa</taxon>
        <taxon>Hexacorallia</taxon>
        <taxon>Scleractinia</taxon>
        <taxon>Fungiina</taxon>
        <taxon>Poritidae</taxon>
        <taxon>Porites</taxon>
    </lineage>
</organism>
<name>A0ABN8LND4_9CNID</name>
<dbReference type="InterPro" id="IPR036772">
    <property type="entry name" value="SRCR-like_dom_sf"/>
</dbReference>
<dbReference type="PRINTS" id="PR00258">
    <property type="entry name" value="SPERACTRCPTR"/>
</dbReference>
<dbReference type="PANTHER" id="PTHR19331">
    <property type="entry name" value="SCAVENGER RECEPTOR DOMAIN-CONTAINING"/>
    <property type="match status" value="1"/>
</dbReference>
<sequence>MLGFPGALSAPRSATFEEATGTIRLGDVGCNGSETNLAHCSHKDYIADCNHLHDAGAVCRAGVLDPQPSIPYRLVGGLSRSEGRVEVFHNRQWGTIYNRGSDLTAATIMCRMLAYTGAMETPSYGMGFGRIWLSEIA</sequence>
<dbReference type="Pfam" id="PF00530">
    <property type="entry name" value="SRCR"/>
    <property type="match status" value="2"/>
</dbReference>
<keyword evidence="2" id="KW-0677">Repeat</keyword>
<feature type="domain" description="SRCR" evidence="6">
    <location>
        <begin position="1"/>
        <end position="60"/>
    </location>
</feature>